<dbReference type="HAMAP" id="MF_00101">
    <property type="entry name" value="AcpS"/>
    <property type="match status" value="1"/>
</dbReference>
<keyword evidence="1" id="KW-0479">Metal-binding</keyword>
<dbReference type="InterPro" id="IPR002582">
    <property type="entry name" value="ACPS"/>
</dbReference>
<keyword evidence="1" id="KW-0275">Fatty acid biosynthesis</keyword>
<comment type="catalytic activity">
    <reaction evidence="1">
        <text>apo-[ACP] + CoA = holo-[ACP] + adenosine 3',5'-bisphosphate + H(+)</text>
        <dbReference type="Rhea" id="RHEA:12068"/>
        <dbReference type="Rhea" id="RHEA-COMP:9685"/>
        <dbReference type="Rhea" id="RHEA-COMP:9690"/>
        <dbReference type="ChEBI" id="CHEBI:15378"/>
        <dbReference type="ChEBI" id="CHEBI:29999"/>
        <dbReference type="ChEBI" id="CHEBI:57287"/>
        <dbReference type="ChEBI" id="CHEBI:58343"/>
        <dbReference type="ChEBI" id="CHEBI:64479"/>
        <dbReference type="EC" id="2.7.8.7"/>
    </reaction>
</comment>
<dbReference type="KEGG" id="vpi:BW732_07365"/>
<keyword evidence="1" id="KW-0963">Cytoplasm</keyword>
<dbReference type="Gene3D" id="3.90.470.20">
    <property type="entry name" value="4'-phosphopantetheinyl transferase domain"/>
    <property type="match status" value="1"/>
</dbReference>
<dbReference type="EC" id="2.7.8.7" evidence="1"/>
<evidence type="ECO:0000259" key="2">
    <source>
        <dbReference type="Pfam" id="PF01648"/>
    </source>
</evidence>
<dbReference type="InterPro" id="IPR004568">
    <property type="entry name" value="Ppantetheine-prot_Trfase_dom"/>
</dbReference>
<name>A0A1Q2D6X1_9ENTE</name>
<dbReference type="GO" id="GO:0005737">
    <property type="term" value="C:cytoplasm"/>
    <property type="evidence" value="ECO:0007669"/>
    <property type="project" value="UniProtKB-SubCell"/>
</dbReference>
<dbReference type="OrthoDB" id="517356at2"/>
<dbReference type="NCBIfam" id="TIGR00556">
    <property type="entry name" value="pantethn_trn"/>
    <property type="match status" value="1"/>
</dbReference>
<dbReference type="RefSeq" id="WP_077276128.1">
    <property type="nucleotide sequence ID" value="NZ_CP019609.1"/>
</dbReference>
<comment type="similarity">
    <text evidence="1">Belongs to the P-Pant transferase superfamily. AcpS family.</text>
</comment>
<feature type="domain" description="4'-phosphopantetheinyl transferase" evidence="2">
    <location>
        <begin position="4"/>
        <end position="103"/>
    </location>
</feature>
<proteinExistence type="inferred from homology"/>
<keyword evidence="1" id="KW-0460">Magnesium</keyword>
<dbReference type="STRING" id="633807.BW732_07365"/>
<keyword evidence="4" id="KW-1185">Reference proteome</keyword>
<accession>A0A1Q2D6X1</accession>
<dbReference type="GO" id="GO:0000287">
    <property type="term" value="F:magnesium ion binding"/>
    <property type="evidence" value="ECO:0007669"/>
    <property type="project" value="UniProtKB-UniRule"/>
</dbReference>
<dbReference type="Proteomes" id="UP000188246">
    <property type="component" value="Chromosome"/>
</dbReference>
<keyword evidence="1" id="KW-0808">Transferase</keyword>
<keyword evidence="1" id="KW-0444">Lipid biosynthesis</keyword>
<keyword evidence="1" id="KW-0276">Fatty acid metabolism</keyword>
<sequence>MIVGIGLDIVELSRIRDIVTNKRSFVERVLTDKELEIFDNLKYKRQVEYLAGRFACKEAFSKAYGTGIGKLGLQDIEILTADSGQPIITKSPFHGTCHVSISHTDTVAVAQIILEDK</sequence>
<dbReference type="SUPFAM" id="SSF56214">
    <property type="entry name" value="4'-phosphopantetheinyl transferase"/>
    <property type="match status" value="1"/>
</dbReference>
<dbReference type="GO" id="GO:0006633">
    <property type="term" value="P:fatty acid biosynthetic process"/>
    <property type="evidence" value="ECO:0007669"/>
    <property type="project" value="UniProtKB-UniRule"/>
</dbReference>
<feature type="binding site" evidence="1">
    <location>
        <position position="8"/>
    </location>
    <ligand>
        <name>Mg(2+)</name>
        <dbReference type="ChEBI" id="CHEBI:18420"/>
    </ligand>
</feature>
<comment type="cofactor">
    <cofactor evidence="1">
        <name>Mg(2+)</name>
        <dbReference type="ChEBI" id="CHEBI:18420"/>
    </cofactor>
</comment>
<organism evidence="3 4">
    <name type="scientific">Vagococcus penaei</name>
    <dbReference type="NCBI Taxonomy" id="633807"/>
    <lineage>
        <taxon>Bacteria</taxon>
        <taxon>Bacillati</taxon>
        <taxon>Bacillota</taxon>
        <taxon>Bacilli</taxon>
        <taxon>Lactobacillales</taxon>
        <taxon>Enterococcaceae</taxon>
        <taxon>Vagococcus</taxon>
    </lineage>
</organism>
<dbReference type="Pfam" id="PF01648">
    <property type="entry name" value="ACPS"/>
    <property type="match status" value="1"/>
</dbReference>
<keyword evidence="1" id="KW-0443">Lipid metabolism</keyword>
<evidence type="ECO:0000256" key="1">
    <source>
        <dbReference type="HAMAP-Rule" id="MF_00101"/>
    </source>
</evidence>
<dbReference type="InterPro" id="IPR037143">
    <property type="entry name" value="4-PPantetheinyl_Trfase_dom_sf"/>
</dbReference>
<evidence type="ECO:0000313" key="4">
    <source>
        <dbReference type="Proteomes" id="UP000188246"/>
    </source>
</evidence>
<dbReference type="GO" id="GO:0008897">
    <property type="term" value="F:holo-[acyl-carrier-protein] synthase activity"/>
    <property type="evidence" value="ECO:0007669"/>
    <property type="project" value="UniProtKB-UniRule"/>
</dbReference>
<protein>
    <recommendedName>
        <fullName evidence="1">Holo-[acyl-carrier-protein] synthase</fullName>
        <shortName evidence="1">Holo-ACP synthase</shortName>
        <ecNumber evidence="1">2.7.8.7</ecNumber>
    </recommendedName>
    <alternativeName>
        <fullName evidence="1">4'-phosphopantetheinyl transferase AcpS</fullName>
    </alternativeName>
</protein>
<comment type="function">
    <text evidence="1">Transfers the 4'-phosphopantetheine moiety from coenzyme A to a Ser of acyl-carrier-protein.</text>
</comment>
<dbReference type="EMBL" id="CP019609">
    <property type="protein sequence ID" value="AQP54051.1"/>
    <property type="molecule type" value="Genomic_DNA"/>
</dbReference>
<dbReference type="NCBIfam" id="TIGR00516">
    <property type="entry name" value="acpS"/>
    <property type="match status" value="1"/>
</dbReference>
<reference evidence="3 4" key="1">
    <citation type="journal article" date="2010" name="Int. J. Syst. Evol. Microbiol.">
        <title>Vagococcus penaei sp. nov., isolated from spoilage microbiota of cooked shrimp (Penaeus vannamei).</title>
        <authorList>
            <person name="Jaffres E."/>
            <person name="Prevost H."/>
            <person name="Rossero A."/>
            <person name="Joffraud J.J."/>
            <person name="Dousset X."/>
        </authorList>
    </citation>
    <scope>NUCLEOTIDE SEQUENCE [LARGE SCALE GENOMIC DNA]</scope>
    <source>
        <strain evidence="3 4">CD276</strain>
    </source>
</reference>
<comment type="subcellular location">
    <subcellularLocation>
        <location evidence="1">Cytoplasm</location>
    </subcellularLocation>
</comment>
<dbReference type="AlphaFoldDB" id="A0A1Q2D6X1"/>
<evidence type="ECO:0000313" key="3">
    <source>
        <dbReference type="EMBL" id="AQP54051.1"/>
    </source>
</evidence>
<feature type="binding site" evidence="1">
    <location>
        <position position="58"/>
    </location>
    <ligand>
        <name>Mg(2+)</name>
        <dbReference type="ChEBI" id="CHEBI:18420"/>
    </ligand>
</feature>
<dbReference type="InterPro" id="IPR008278">
    <property type="entry name" value="4-PPantetheinyl_Trfase_dom"/>
</dbReference>
<gene>
    <name evidence="1" type="primary">acpS</name>
    <name evidence="3" type="ORF">BW732_07365</name>
</gene>